<feature type="region of interest" description="Disordered" evidence="1">
    <location>
        <begin position="34"/>
        <end position="157"/>
    </location>
</feature>
<feature type="compositionally biased region" description="Polar residues" evidence="1">
    <location>
        <begin position="45"/>
        <end position="55"/>
    </location>
</feature>
<evidence type="ECO:0000313" key="3">
    <source>
        <dbReference type="Proteomes" id="UP001600894"/>
    </source>
</evidence>
<feature type="compositionally biased region" description="Low complexity" evidence="1">
    <location>
        <begin position="131"/>
        <end position="141"/>
    </location>
</feature>
<feature type="region of interest" description="Disordered" evidence="1">
    <location>
        <begin position="172"/>
        <end position="191"/>
    </location>
</feature>
<keyword evidence="3" id="KW-1185">Reference proteome</keyword>
<evidence type="ECO:0008006" key="4">
    <source>
        <dbReference type="Google" id="ProtNLM"/>
    </source>
</evidence>
<dbReference type="Pfam" id="PF20187">
    <property type="entry name" value="DUF6550"/>
    <property type="match status" value="1"/>
</dbReference>
<dbReference type="PROSITE" id="PS51257">
    <property type="entry name" value="PROKAR_LIPOPROTEIN"/>
    <property type="match status" value="1"/>
</dbReference>
<dbReference type="EMBL" id="BAABXL010000001">
    <property type="protein sequence ID" value="GAA6269306.1"/>
    <property type="molecule type" value="Genomic_DNA"/>
</dbReference>
<gene>
    <name evidence="2" type="ORF">F130042H8_23660</name>
</gene>
<reference evidence="2 3" key="1">
    <citation type="submission" date="2024-04" db="EMBL/GenBank/DDBJ databases">
        <title>Defined microbial consortia suppress multidrug-resistant proinflammatory Enterobacteriaceae via ecological control.</title>
        <authorList>
            <person name="Furuichi M."/>
            <person name="Kawaguchi T."/>
            <person name="Pust M."/>
            <person name="Yasuma K."/>
            <person name="Plichta D."/>
            <person name="Hasegawa N."/>
            <person name="Ohya T."/>
            <person name="Bhattarai S."/>
            <person name="Sasajima S."/>
            <person name="Aoto Y."/>
            <person name="Tuganbaev T."/>
            <person name="Yaginuma M."/>
            <person name="Ueda M."/>
            <person name="Okahashi N."/>
            <person name="Amafuji K."/>
            <person name="Kiridooshi Y."/>
            <person name="Sugita K."/>
            <person name="Strazar M."/>
            <person name="Skelly A."/>
            <person name="Suda W."/>
            <person name="Hattori M."/>
            <person name="Nakamoto N."/>
            <person name="Caballero S."/>
            <person name="Norman J."/>
            <person name="Olle B."/>
            <person name="Tanoue T."/>
            <person name="Arita M."/>
            <person name="Bucci V."/>
            <person name="Atarashi K."/>
            <person name="Xavier R."/>
            <person name="Honda K."/>
        </authorList>
    </citation>
    <scope>NUCLEOTIDE SEQUENCE [LARGE SCALE GENOMIC DNA]</scope>
    <source>
        <strain evidence="3">f13</strain>
    </source>
</reference>
<comment type="caution">
    <text evidence="2">The sequence shown here is derived from an EMBL/GenBank/DDBJ whole genome shotgun (WGS) entry which is preliminary data.</text>
</comment>
<proteinExistence type="predicted"/>
<name>A0ABQ0AZ78_9FIRM</name>
<feature type="compositionally biased region" description="Basic and acidic residues" evidence="1">
    <location>
        <begin position="34"/>
        <end position="44"/>
    </location>
</feature>
<sequence length="191" mass="20760">MKQLLKSKGFLVAVLSVSCIGILAACWYVSRDRTSDFKPKETETTAKSQDWQETSDSQKEPSKTETDAYTPPSQPETTESLESYPKVESEVEDEVVVDFTPTEKPEETPPEAPDGKNIMEDPGPEHPVNPVPEVTAPATEAPADKEPEPGSVNENGAVYDPVFGWVVPSQVTQSTMDSDGDPNKMVGNMGN</sequence>
<feature type="compositionally biased region" description="Basic and acidic residues" evidence="1">
    <location>
        <begin position="101"/>
        <end position="119"/>
    </location>
</feature>
<evidence type="ECO:0000313" key="2">
    <source>
        <dbReference type="EMBL" id="GAA6269306.1"/>
    </source>
</evidence>
<dbReference type="InterPro" id="IPR046680">
    <property type="entry name" value="DUF6550"/>
</dbReference>
<dbReference type="Proteomes" id="UP001600894">
    <property type="component" value="Unassembled WGS sequence"/>
</dbReference>
<dbReference type="RefSeq" id="WP_390470030.1">
    <property type="nucleotide sequence ID" value="NZ_BAABXL010000001.1"/>
</dbReference>
<organism evidence="2 3">
    <name type="scientific">Enterocloster alcoholdehydrogenati</name>
    <dbReference type="NCBI Taxonomy" id="2547410"/>
    <lineage>
        <taxon>Bacteria</taxon>
        <taxon>Bacillati</taxon>
        <taxon>Bacillota</taxon>
        <taxon>Clostridia</taxon>
        <taxon>Lachnospirales</taxon>
        <taxon>Lachnospiraceae</taxon>
        <taxon>Enterocloster</taxon>
    </lineage>
</organism>
<evidence type="ECO:0000256" key="1">
    <source>
        <dbReference type="SAM" id="MobiDB-lite"/>
    </source>
</evidence>
<protein>
    <recommendedName>
        <fullName evidence="4">Secreted protein</fullName>
    </recommendedName>
</protein>
<accession>A0ABQ0AZ78</accession>
<feature type="compositionally biased region" description="Basic and acidic residues" evidence="1">
    <location>
        <begin position="56"/>
        <end position="66"/>
    </location>
</feature>